<evidence type="ECO:0000256" key="1">
    <source>
        <dbReference type="SAM" id="SignalP"/>
    </source>
</evidence>
<keyword evidence="1" id="KW-0732">Signal</keyword>
<comment type="caution">
    <text evidence="2">The sequence shown here is derived from an EMBL/GenBank/DDBJ whole genome shotgun (WGS) entry which is preliminary data.</text>
</comment>
<dbReference type="Proteomes" id="UP001610563">
    <property type="component" value="Unassembled WGS sequence"/>
</dbReference>
<accession>A0ABR4FT86</accession>
<feature type="chain" id="PRO_5046382158" evidence="1">
    <location>
        <begin position="21"/>
        <end position="172"/>
    </location>
</feature>
<keyword evidence="3" id="KW-1185">Reference proteome</keyword>
<dbReference type="EMBL" id="JBFTWV010000117">
    <property type="protein sequence ID" value="KAL2786467.1"/>
    <property type="molecule type" value="Genomic_DNA"/>
</dbReference>
<reference evidence="2 3" key="1">
    <citation type="submission" date="2024-07" db="EMBL/GenBank/DDBJ databases">
        <title>Section-level genome sequencing and comparative genomics of Aspergillus sections Usti and Cavernicolus.</title>
        <authorList>
            <consortium name="Lawrence Berkeley National Laboratory"/>
            <person name="Nybo J.L."/>
            <person name="Vesth T.C."/>
            <person name="Theobald S."/>
            <person name="Frisvad J.C."/>
            <person name="Larsen T.O."/>
            <person name="Kjaerboelling I."/>
            <person name="Rothschild-Mancinelli K."/>
            <person name="Lyhne E.K."/>
            <person name="Kogle M.E."/>
            <person name="Barry K."/>
            <person name="Clum A."/>
            <person name="Na H."/>
            <person name="Ledsgaard L."/>
            <person name="Lin J."/>
            <person name="Lipzen A."/>
            <person name="Kuo A."/>
            <person name="Riley R."/>
            <person name="Mondo S."/>
            <person name="Labutti K."/>
            <person name="Haridas S."/>
            <person name="Pangalinan J."/>
            <person name="Salamov A.A."/>
            <person name="Simmons B.A."/>
            <person name="Magnuson J.K."/>
            <person name="Chen J."/>
            <person name="Drula E."/>
            <person name="Henrissat B."/>
            <person name="Wiebenga A."/>
            <person name="Lubbers R.J."/>
            <person name="Gomes A.C."/>
            <person name="Makela M.R."/>
            <person name="Stajich J."/>
            <person name="Grigoriev I.V."/>
            <person name="Mortensen U.H."/>
            <person name="De Vries R.P."/>
            <person name="Baker S.E."/>
            <person name="Andersen M.R."/>
        </authorList>
    </citation>
    <scope>NUCLEOTIDE SEQUENCE [LARGE SCALE GENOMIC DNA]</scope>
    <source>
        <strain evidence="2 3">CBS 209.92</strain>
    </source>
</reference>
<sequence>MRFHQALTLLPLLAGPLVRADCQLGNVITDDEKTVESEGALCKPQGEGYYTFAMQNSLVGVPTFDGDNAFAGVTGSNAFIIYDNACNRVGVYGPSNEDNDCGIPYVIMENWLPYVLTVTQVNFAVGGGDFTFSYANGEYMIGENQATCEDISEGLRGVEACKTAFPLNGEPE</sequence>
<feature type="signal peptide" evidence="1">
    <location>
        <begin position="1"/>
        <end position="20"/>
    </location>
</feature>
<evidence type="ECO:0000313" key="2">
    <source>
        <dbReference type="EMBL" id="KAL2786467.1"/>
    </source>
</evidence>
<gene>
    <name evidence="2" type="ORF">BJX66DRAFT_312768</name>
</gene>
<evidence type="ECO:0000313" key="3">
    <source>
        <dbReference type="Proteomes" id="UP001610563"/>
    </source>
</evidence>
<proteinExistence type="predicted"/>
<protein>
    <submittedName>
        <fullName evidence="2">Uncharacterized protein</fullName>
    </submittedName>
</protein>
<organism evidence="2 3">
    <name type="scientific">Aspergillus keveii</name>
    <dbReference type="NCBI Taxonomy" id="714993"/>
    <lineage>
        <taxon>Eukaryota</taxon>
        <taxon>Fungi</taxon>
        <taxon>Dikarya</taxon>
        <taxon>Ascomycota</taxon>
        <taxon>Pezizomycotina</taxon>
        <taxon>Eurotiomycetes</taxon>
        <taxon>Eurotiomycetidae</taxon>
        <taxon>Eurotiales</taxon>
        <taxon>Aspergillaceae</taxon>
        <taxon>Aspergillus</taxon>
        <taxon>Aspergillus subgen. Nidulantes</taxon>
    </lineage>
</organism>
<name>A0ABR4FT86_9EURO</name>